<comment type="pathway">
    <text evidence="5">Amino-acid biosynthesis; L-arginine biosynthesis; N(2)-acetyl-L-ornithine from L-glutamate: step 4/4.</text>
</comment>
<feature type="binding site" evidence="5">
    <location>
        <position position="142"/>
    </location>
    <ligand>
        <name>pyridoxal 5'-phosphate</name>
        <dbReference type="ChEBI" id="CHEBI:597326"/>
    </ligand>
</feature>
<keyword evidence="3 5" id="KW-0808">Transferase</keyword>
<dbReference type="InterPro" id="IPR015424">
    <property type="entry name" value="PyrdxlP-dep_Trfase"/>
</dbReference>
<evidence type="ECO:0000256" key="1">
    <source>
        <dbReference type="ARBA" id="ARBA00022576"/>
    </source>
</evidence>
<keyword evidence="4 5" id="KW-0663">Pyridoxal phosphate</keyword>
<gene>
    <name evidence="5 6" type="primary">argD</name>
    <name evidence="6" type="ORF">GTS_26060</name>
</gene>
<comment type="subcellular location">
    <subcellularLocation>
        <location evidence="5">Cytoplasm</location>
    </subcellularLocation>
</comment>
<dbReference type="NCBIfam" id="NF002874">
    <property type="entry name" value="PRK03244.1"/>
    <property type="match status" value="1"/>
</dbReference>
<evidence type="ECO:0000256" key="4">
    <source>
        <dbReference type="ARBA" id="ARBA00022898"/>
    </source>
</evidence>
<accession>A0A4D4JAW7</accession>
<comment type="similarity">
    <text evidence="5">Belongs to the class-III pyridoxal-phosphate-dependent aminotransferase family. ArgD subfamily.</text>
</comment>
<evidence type="ECO:0000256" key="3">
    <source>
        <dbReference type="ARBA" id="ARBA00022679"/>
    </source>
</evidence>
<dbReference type="InterPro" id="IPR004636">
    <property type="entry name" value="AcOrn/SuccOrn_fam"/>
</dbReference>
<dbReference type="Gene3D" id="3.90.1150.10">
    <property type="entry name" value="Aspartate Aminotransferase, domain 1"/>
    <property type="match status" value="1"/>
</dbReference>
<dbReference type="GO" id="GO:0003992">
    <property type="term" value="F:N2-acetyl-L-ornithine:2-oxoglutarate 5-aminotransferase activity"/>
    <property type="evidence" value="ECO:0007669"/>
    <property type="project" value="UniProtKB-UniRule"/>
</dbReference>
<dbReference type="InterPro" id="IPR005814">
    <property type="entry name" value="Aminotrans_3"/>
</dbReference>
<dbReference type="UniPathway" id="UPA00068">
    <property type="reaction ID" value="UER00109"/>
</dbReference>
<comment type="miscellaneous">
    <text evidence="5">May also have succinyldiaminopimelate aminotransferase activity, thus carrying out the corresponding step in lysine biosynthesis.</text>
</comment>
<keyword evidence="2 5" id="KW-0028">Amino-acid biosynthesis</keyword>
<keyword evidence="7" id="KW-1185">Reference proteome</keyword>
<dbReference type="InterPro" id="IPR049704">
    <property type="entry name" value="Aminotrans_3_PPA_site"/>
</dbReference>
<dbReference type="Pfam" id="PF00202">
    <property type="entry name" value="Aminotran_3"/>
    <property type="match status" value="1"/>
</dbReference>
<name>A0A4D4JAW7_9PSEU</name>
<dbReference type="PANTHER" id="PTHR11986:SF79">
    <property type="entry name" value="ACETYLORNITHINE AMINOTRANSFERASE, MITOCHONDRIAL"/>
    <property type="match status" value="1"/>
</dbReference>
<dbReference type="GO" id="GO:0005737">
    <property type="term" value="C:cytoplasm"/>
    <property type="evidence" value="ECO:0007669"/>
    <property type="project" value="UniProtKB-SubCell"/>
</dbReference>
<feature type="modified residue" description="N6-(pyridoxal phosphate)lysine" evidence="5">
    <location>
        <position position="256"/>
    </location>
</feature>
<feature type="binding site" evidence="5">
    <location>
        <begin position="227"/>
        <end position="230"/>
    </location>
    <ligand>
        <name>pyridoxal 5'-phosphate</name>
        <dbReference type="ChEBI" id="CHEBI:597326"/>
    </ligand>
</feature>
<dbReference type="HAMAP" id="MF_01107">
    <property type="entry name" value="ArgD_aminotrans_3"/>
    <property type="match status" value="1"/>
</dbReference>
<dbReference type="InterPro" id="IPR015421">
    <property type="entry name" value="PyrdxlP-dep_Trfase_major"/>
</dbReference>
<dbReference type="EC" id="2.6.1.11" evidence="5"/>
<dbReference type="CDD" id="cd00610">
    <property type="entry name" value="OAT_like"/>
    <property type="match status" value="1"/>
</dbReference>
<dbReference type="Proteomes" id="UP000298860">
    <property type="component" value="Unassembled WGS sequence"/>
</dbReference>
<dbReference type="GO" id="GO:0030170">
    <property type="term" value="F:pyridoxal phosphate binding"/>
    <property type="evidence" value="ECO:0007669"/>
    <property type="project" value="InterPro"/>
</dbReference>
<dbReference type="InterPro" id="IPR015422">
    <property type="entry name" value="PyrdxlP-dep_Trfase_small"/>
</dbReference>
<evidence type="ECO:0000313" key="6">
    <source>
        <dbReference type="EMBL" id="GDY30973.1"/>
    </source>
</evidence>
<dbReference type="RefSeq" id="WP_137814084.1">
    <property type="nucleotide sequence ID" value="NZ_BJFL01000011.1"/>
</dbReference>
<feature type="binding site" evidence="5">
    <location>
        <begin position="116"/>
        <end position="117"/>
    </location>
    <ligand>
        <name>pyridoxal 5'-phosphate</name>
        <dbReference type="ChEBI" id="CHEBI:597326"/>
    </ligand>
</feature>
<dbReference type="PANTHER" id="PTHR11986">
    <property type="entry name" value="AMINOTRANSFERASE CLASS III"/>
    <property type="match status" value="1"/>
</dbReference>
<keyword evidence="1 5" id="KW-0032">Aminotransferase</keyword>
<comment type="cofactor">
    <cofactor evidence="5">
        <name>pyridoxal 5'-phosphate</name>
        <dbReference type="ChEBI" id="CHEBI:597326"/>
    </cofactor>
    <text evidence="5">Binds 1 pyridoxal phosphate per subunit.</text>
</comment>
<dbReference type="PIRSF" id="PIRSF000521">
    <property type="entry name" value="Transaminase_4ab_Lys_Orn"/>
    <property type="match status" value="1"/>
</dbReference>
<dbReference type="InterPro" id="IPR050103">
    <property type="entry name" value="Class-III_PLP-dep_AT"/>
</dbReference>
<dbReference type="PROSITE" id="PS00600">
    <property type="entry name" value="AA_TRANSFER_CLASS_3"/>
    <property type="match status" value="1"/>
</dbReference>
<dbReference type="FunFam" id="3.40.640.10:FF:000004">
    <property type="entry name" value="Acetylornithine aminotransferase"/>
    <property type="match status" value="1"/>
</dbReference>
<feature type="binding site" evidence="5">
    <location>
        <position position="284"/>
    </location>
    <ligand>
        <name>N(2)-acetyl-L-ornithine</name>
        <dbReference type="ChEBI" id="CHEBI:57805"/>
    </ligand>
</feature>
<dbReference type="Gene3D" id="3.40.640.10">
    <property type="entry name" value="Type I PLP-dependent aspartate aminotransferase-like (Major domain)"/>
    <property type="match status" value="1"/>
</dbReference>
<keyword evidence="5" id="KW-0055">Arginine biosynthesis</keyword>
<keyword evidence="5" id="KW-0963">Cytoplasm</keyword>
<evidence type="ECO:0000256" key="2">
    <source>
        <dbReference type="ARBA" id="ARBA00022605"/>
    </source>
</evidence>
<dbReference type="EMBL" id="BJFL01000011">
    <property type="protein sequence ID" value="GDY30973.1"/>
    <property type="molecule type" value="Genomic_DNA"/>
</dbReference>
<dbReference type="SUPFAM" id="SSF53383">
    <property type="entry name" value="PLP-dependent transferases"/>
    <property type="match status" value="1"/>
</dbReference>
<proteinExistence type="inferred from homology"/>
<comment type="caution">
    <text evidence="6">The sequence shown here is derived from an EMBL/GenBank/DDBJ whole genome shotgun (WGS) entry which is preliminary data.</text>
</comment>
<dbReference type="OrthoDB" id="9801052at2"/>
<dbReference type="AlphaFoldDB" id="A0A4D4JAW7"/>
<dbReference type="NCBIfam" id="TIGR00707">
    <property type="entry name" value="argD"/>
    <property type="match status" value="1"/>
</dbReference>
<reference evidence="7" key="1">
    <citation type="submission" date="2019-04" db="EMBL/GenBank/DDBJ databases">
        <title>Draft genome sequence of Pseudonocardiaceae bacterium SL3-2-4.</title>
        <authorList>
            <person name="Ningsih F."/>
            <person name="Yokota A."/>
            <person name="Sakai Y."/>
            <person name="Nanatani K."/>
            <person name="Yabe S."/>
            <person name="Oetari A."/>
            <person name="Sjamsuridzal W."/>
        </authorList>
    </citation>
    <scope>NUCLEOTIDE SEQUENCE [LARGE SCALE GENOMIC DNA]</scope>
    <source>
        <strain evidence="7">SL3-2-4</strain>
    </source>
</reference>
<feature type="binding site" evidence="5">
    <location>
        <position position="145"/>
    </location>
    <ligand>
        <name>N(2)-acetyl-L-ornithine</name>
        <dbReference type="ChEBI" id="CHEBI:57805"/>
    </ligand>
</feature>
<evidence type="ECO:0000256" key="5">
    <source>
        <dbReference type="HAMAP-Rule" id="MF_01107"/>
    </source>
</evidence>
<organism evidence="6 7">
    <name type="scientific">Gandjariella thermophila</name>
    <dbReference type="NCBI Taxonomy" id="1931992"/>
    <lineage>
        <taxon>Bacteria</taxon>
        <taxon>Bacillati</taxon>
        <taxon>Actinomycetota</taxon>
        <taxon>Actinomycetes</taxon>
        <taxon>Pseudonocardiales</taxon>
        <taxon>Pseudonocardiaceae</taxon>
        <taxon>Gandjariella</taxon>
    </lineage>
</organism>
<evidence type="ECO:0000313" key="7">
    <source>
        <dbReference type="Proteomes" id="UP000298860"/>
    </source>
</evidence>
<comment type="catalytic activity">
    <reaction evidence="5">
        <text>N(2)-acetyl-L-ornithine + 2-oxoglutarate = N-acetyl-L-glutamate 5-semialdehyde + L-glutamate</text>
        <dbReference type="Rhea" id="RHEA:18049"/>
        <dbReference type="ChEBI" id="CHEBI:16810"/>
        <dbReference type="ChEBI" id="CHEBI:29123"/>
        <dbReference type="ChEBI" id="CHEBI:29985"/>
        <dbReference type="ChEBI" id="CHEBI:57805"/>
        <dbReference type="EC" id="2.6.1.11"/>
    </reaction>
</comment>
<dbReference type="GO" id="GO:0006526">
    <property type="term" value="P:L-arginine biosynthetic process"/>
    <property type="evidence" value="ECO:0007669"/>
    <property type="project" value="UniProtKB-UniRule"/>
</dbReference>
<comment type="subunit">
    <text evidence="5">Homodimer.</text>
</comment>
<protein>
    <recommendedName>
        <fullName evidence="5">Acetylornithine aminotransferase</fullName>
        <shortName evidence="5">ACOAT</shortName>
        <ecNumber evidence="5">2.6.1.11</ecNumber>
    </recommendedName>
</protein>
<sequence length="404" mass="41273">MTDLAHAVASNMDGQRRWQGALMNNYGTPRLTLVRGEGAEVWDAEGNRYLDLLAGIAVNILGHAHPAVVRAVTEQIGTITHTSNLYINSPALELAEALLDLLGATGNGRVLFVNSGAEANEAAFKIARLTGRSKVVACENAFHGRTMGALALTGQPGKRTPFEPLVPGVHHVPFGDVAALEAAVDADTAAVFLEPILGEGGVIPAPDGYLHAAREITARAGALLAVDEVQTGLGRTGTWFAFQQAGITPDVVTLAKGMGAGLPLGACIGLGRAGELLQPGQHGTTFGGNPVCCAAGLAVLRTIAADGLADHAAALGKEIASGVAELRHPLVAGVRGAGLLLGIALRKPVSAAVAAAATRAGYLVNPVQPDAIRLAPPLVVDREQVRAFLTDLPAVLDAGGDPEG</sequence>
<feature type="binding site" evidence="5">
    <location>
        <position position="285"/>
    </location>
    <ligand>
        <name>pyridoxal 5'-phosphate</name>
        <dbReference type="ChEBI" id="CHEBI:597326"/>
    </ligand>
</feature>
<dbReference type="GO" id="GO:0042802">
    <property type="term" value="F:identical protein binding"/>
    <property type="evidence" value="ECO:0007669"/>
    <property type="project" value="TreeGrafter"/>
</dbReference>